<reference evidence="1" key="1">
    <citation type="submission" date="2023-04" db="EMBL/GenBank/DDBJ databases">
        <title>Draft Genome sequencing of Naganishia species isolated from polar environments using Oxford Nanopore Technology.</title>
        <authorList>
            <person name="Leo P."/>
            <person name="Venkateswaran K."/>
        </authorList>
    </citation>
    <scope>NUCLEOTIDE SEQUENCE</scope>
    <source>
        <strain evidence="1">DBVPG 5303</strain>
    </source>
</reference>
<sequence>MPHFNLQEEILAISNPIDLPLYSISNELDLESLDAKEVDQALESAVESVAQSSEAIVTAEVFDVYRSLLKYADKLNDVTINKMLDSITSALHQEVDQTTRDMDAATSGGDSDPTAYTQHREALEMYAFLLLWFVQSAEKLARNSSKEGEPRAAARTTKAGRGAKAGKNARTLDTNWTWANHIPIVLAAMHKALRLKTERIWTTTQERETFVNCFTRAAYQISETEAHMKKAEIKQGIYKVITVAVKFHGHAFGAQTQIMQNLTYFEHLAEPMAEMLNILEKEFDHTSLTEEILREISSKKFSAADTKGPRAFSRFLVRLSELSTRMIMKQISLLLRHLESEAHPMRMALVEIVGHLIRDLTLSDEGDADQQKKRIKSFFEILFERLLDLNSWVRAKVLQTLIKLCDLPNKFPKIRQHETEFAIQSLTDKTSVVRKNAIQLLCRLLETHPYGAIFGGTLNLDLWQEKYDRICQELEVLDMKEMQTAKQNAGEDQEDETAEDAPEKPPGNNPEGADNAPSSRSRRTGNVPDLDAIAKEQMAAVKDGQAIRHLRMTKKYFSDAIGFIKLIQSGVPALSELLVSTSKAEVLESMQFFRVAHIYELPSAEIGIKKMVHLIWTKDNNTNEEGTELRGVRSSLLDVYRSLYFDASPDESPKENVNRITKNMIERTYDATLAELTSLEELMKTMMAEDQVHPDVIAKLWQAYGTEREIPRAQRRGAIIILGMLARAKREIMTERVETLLKTGLGPLGKADLVLARYTCIALQRLSGSAKKVKGSLSDKTVRLPMHSPIFDKLHQMILVDIKSRQWFGMAEQAINTIYLLGEQPDVLCTSIIQELHRQAFPATSSPDMHQPVSEDGADNVSSRSATTAPSSPFKLAKLIFVVGHVAIKHIVYLELVEREFKRRKDEAAKATAADKPVDKDNNDLDAVAGNAEDDIGDLIASIREKELLYGEDSLLAVYGPLVAHIAEPRNPYKSPILRQAATLTLSKLMCVSAQFCEDELSLLLRILKSSRDPVIRSNIVIALGDIAVSFGSIIDENSDRLYEGLSDQDMLVKKNTLMVLTHLILNGMIKVKGQLGEMAKCLEDEDSRISDLAKLFFTELSTKDNALYNNLQDVISHLSIGTHAVEEDVFETTMRFIFTFIEKDRQAESIVEKLCQRFRLAKGERQWRDIAFCLSLLPFKSERSVKKLIEGLEFYKDKLHEETVYKRFNEILIKAKSNKQSGKPEAELREFEQLTDSPVSTPPQILAEHKAKGEEDNALEAAAVKTTNKAKRKAAAKPVQPRATATRKTRRASVVEEEEESSNVSAEESDEQ</sequence>
<organism evidence="1 2">
    <name type="scientific">Naganishia onofrii</name>
    <dbReference type="NCBI Taxonomy" id="1851511"/>
    <lineage>
        <taxon>Eukaryota</taxon>
        <taxon>Fungi</taxon>
        <taxon>Dikarya</taxon>
        <taxon>Basidiomycota</taxon>
        <taxon>Agaricomycotina</taxon>
        <taxon>Tremellomycetes</taxon>
        <taxon>Filobasidiales</taxon>
        <taxon>Filobasidiaceae</taxon>
        <taxon>Naganishia</taxon>
    </lineage>
</organism>
<keyword evidence="2" id="KW-1185">Reference proteome</keyword>
<evidence type="ECO:0000313" key="2">
    <source>
        <dbReference type="Proteomes" id="UP001234202"/>
    </source>
</evidence>
<proteinExistence type="predicted"/>
<accession>A0ACC2XI25</accession>
<protein>
    <submittedName>
        <fullName evidence="1">Uncharacterized protein</fullName>
    </submittedName>
</protein>
<evidence type="ECO:0000313" key="1">
    <source>
        <dbReference type="EMBL" id="KAJ9122922.1"/>
    </source>
</evidence>
<dbReference type="Proteomes" id="UP001234202">
    <property type="component" value="Unassembled WGS sequence"/>
</dbReference>
<comment type="caution">
    <text evidence="1">The sequence shown here is derived from an EMBL/GenBank/DDBJ whole genome shotgun (WGS) entry which is preliminary data.</text>
</comment>
<dbReference type="EMBL" id="JASBWV010000013">
    <property type="protein sequence ID" value="KAJ9122922.1"/>
    <property type="molecule type" value="Genomic_DNA"/>
</dbReference>
<name>A0ACC2XI25_9TREE</name>
<gene>
    <name evidence="1" type="ORF">QFC24_003960</name>
</gene>